<evidence type="ECO:0000313" key="1">
    <source>
        <dbReference type="EMBL" id="TNY31196.1"/>
    </source>
</evidence>
<proteinExistence type="predicted"/>
<protein>
    <submittedName>
        <fullName evidence="1">Uncharacterized protein</fullName>
    </submittedName>
</protein>
<name>A0A5C5G8Z4_9RHOB</name>
<reference evidence="1 2" key="1">
    <citation type="submission" date="2019-06" db="EMBL/GenBank/DDBJ databases">
        <title>Genome of new Rhodobacteraceae sp. SM1903.</title>
        <authorList>
            <person name="Ren X."/>
        </authorList>
    </citation>
    <scope>NUCLEOTIDE SEQUENCE [LARGE SCALE GENOMIC DNA]</scope>
    <source>
        <strain evidence="1 2">SM1903</strain>
    </source>
</reference>
<dbReference type="OrthoDB" id="7865311at2"/>
<dbReference type="RefSeq" id="WP_140195973.1">
    <property type="nucleotide sequence ID" value="NZ_CP065915.1"/>
</dbReference>
<accession>A0A5C5G8Z4</accession>
<dbReference type="Proteomes" id="UP000314011">
    <property type="component" value="Unassembled WGS sequence"/>
</dbReference>
<evidence type="ECO:0000313" key="2">
    <source>
        <dbReference type="Proteomes" id="UP000314011"/>
    </source>
</evidence>
<dbReference type="PROSITE" id="PS51257">
    <property type="entry name" value="PROKAR_LIPOPROTEIN"/>
    <property type="match status" value="1"/>
</dbReference>
<comment type="caution">
    <text evidence="1">The sequence shown here is derived from an EMBL/GenBank/DDBJ whole genome shotgun (WGS) entry which is preliminary data.</text>
</comment>
<gene>
    <name evidence="1" type="ORF">FHY64_14285</name>
</gene>
<dbReference type="EMBL" id="VFFF01000002">
    <property type="protein sequence ID" value="TNY31196.1"/>
    <property type="molecule type" value="Genomic_DNA"/>
</dbReference>
<organism evidence="1 2">
    <name type="scientific">Pelagovum pacificum</name>
    <dbReference type="NCBI Taxonomy" id="2588711"/>
    <lineage>
        <taxon>Bacteria</taxon>
        <taxon>Pseudomonadati</taxon>
        <taxon>Pseudomonadota</taxon>
        <taxon>Alphaproteobacteria</taxon>
        <taxon>Rhodobacterales</taxon>
        <taxon>Paracoccaceae</taxon>
        <taxon>Pelagovum</taxon>
    </lineage>
</organism>
<dbReference type="AlphaFoldDB" id="A0A5C5G8Z4"/>
<sequence>MRLFILAAAGLLLASCGDPLRNVDRLSDVDGGVGGPSLASSGEESPLLSDAGAAGGELEAAAVAEARASSGDAPPRGLLAIFGADRQSGPTDAAMTTDPEPARRGGGLGALFGGGGTPAPATGPDSTDVAPGTVVGFGQIARVCDRPRNGYGTRVAAGSGFEVFDTIPNSTAPRPHYITGFSDGCARTISAGLVLSGDVGTYEVVRYQAERGQRSNTATDQAYERIKNDVCGVRTGQSCGQRIDRLARDTIFLSAYQSFGGGERWAEILLHDGAVAAITTRD</sequence>
<keyword evidence="2" id="KW-1185">Reference proteome</keyword>